<dbReference type="PANTHER" id="PTHR23081">
    <property type="entry name" value="RNA POLYMERASE II CTD PHOSPHATASE"/>
    <property type="match status" value="1"/>
</dbReference>
<dbReference type="InterPro" id="IPR023214">
    <property type="entry name" value="HAD_sf"/>
</dbReference>
<dbReference type="PANTHER" id="PTHR23081:SF36">
    <property type="entry name" value="RNA POLYMERASE II SUBUNIT A C-TERMINAL DOMAIN PHOSPHATASE"/>
    <property type="match status" value="1"/>
</dbReference>
<dbReference type="GO" id="GO:0005634">
    <property type="term" value="C:nucleus"/>
    <property type="evidence" value="ECO:0007669"/>
    <property type="project" value="UniProtKB-SubCell"/>
</dbReference>
<dbReference type="Gene3D" id="3.40.50.1000">
    <property type="entry name" value="HAD superfamily/HAD-like"/>
    <property type="match status" value="1"/>
</dbReference>
<dbReference type="EC" id="3.1.3.16" evidence="6"/>
<dbReference type="EMBL" id="KN840444">
    <property type="protein sequence ID" value="KIP11789.1"/>
    <property type="molecule type" value="Genomic_DNA"/>
</dbReference>
<proteinExistence type="predicted"/>
<dbReference type="AlphaFoldDB" id="A0A0C3P1U4"/>
<feature type="region of interest" description="Disordered" evidence="7">
    <location>
        <begin position="776"/>
        <end position="895"/>
    </location>
</feature>
<feature type="region of interest" description="Disordered" evidence="7">
    <location>
        <begin position="540"/>
        <end position="565"/>
    </location>
</feature>
<feature type="region of interest" description="Disordered" evidence="7">
    <location>
        <begin position="728"/>
        <end position="760"/>
    </location>
</feature>
<reference evidence="10 11" key="1">
    <citation type="journal article" date="2014" name="PLoS Genet.">
        <title>Analysis of the Phlebiopsis gigantea genome, transcriptome and secretome provides insight into its pioneer colonization strategies of wood.</title>
        <authorList>
            <person name="Hori C."/>
            <person name="Ishida T."/>
            <person name="Igarashi K."/>
            <person name="Samejima M."/>
            <person name="Suzuki H."/>
            <person name="Master E."/>
            <person name="Ferreira P."/>
            <person name="Ruiz-Duenas F.J."/>
            <person name="Held B."/>
            <person name="Canessa P."/>
            <person name="Larrondo L.F."/>
            <person name="Schmoll M."/>
            <person name="Druzhinina I.S."/>
            <person name="Kubicek C.P."/>
            <person name="Gaskell J.A."/>
            <person name="Kersten P."/>
            <person name="St John F."/>
            <person name="Glasner J."/>
            <person name="Sabat G."/>
            <person name="Splinter BonDurant S."/>
            <person name="Syed K."/>
            <person name="Yadav J."/>
            <person name="Mgbeahuruike A.C."/>
            <person name="Kovalchuk A."/>
            <person name="Asiegbu F.O."/>
            <person name="Lackner G."/>
            <person name="Hoffmeister D."/>
            <person name="Rencoret J."/>
            <person name="Gutierrez A."/>
            <person name="Sun H."/>
            <person name="Lindquist E."/>
            <person name="Barry K."/>
            <person name="Riley R."/>
            <person name="Grigoriev I.V."/>
            <person name="Henrissat B."/>
            <person name="Kues U."/>
            <person name="Berka R.M."/>
            <person name="Martinez A.T."/>
            <person name="Covert S.F."/>
            <person name="Blanchette R.A."/>
            <person name="Cullen D."/>
        </authorList>
    </citation>
    <scope>NUCLEOTIDE SEQUENCE [LARGE SCALE GENOMIC DNA]</scope>
    <source>
        <strain evidence="10 11">11061_1 CR5-6</strain>
    </source>
</reference>
<evidence type="ECO:0000256" key="6">
    <source>
        <dbReference type="RuleBase" id="RU366066"/>
    </source>
</evidence>
<dbReference type="InterPro" id="IPR011947">
    <property type="entry name" value="FCP1_euk"/>
</dbReference>
<gene>
    <name evidence="10" type="ORF">PHLGIDRAFT_27787</name>
</gene>
<feature type="compositionally biased region" description="Low complexity" evidence="7">
    <location>
        <begin position="474"/>
        <end position="483"/>
    </location>
</feature>
<comment type="catalytic activity">
    <reaction evidence="4 6">
        <text>O-phospho-L-seryl-[protein] + H2O = L-seryl-[protein] + phosphate</text>
        <dbReference type="Rhea" id="RHEA:20629"/>
        <dbReference type="Rhea" id="RHEA-COMP:9863"/>
        <dbReference type="Rhea" id="RHEA-COMP:11604"/>
        <dbReference type="ChEBI" id="CHEBI:15377"/>
        <dbReference type="ChEBI" id="CHEBI:29999"/>
        <dbReference type="ChEBI" id="CHEBI:43474"/>
        <dbReference type="ChEBI" id="CHEBI:83421"/>
        <dbReference type="EC" id="3.1.3.16"/>
    </reaction>
</comment>
<keyword evidence="11" id="KW-1185">Reference proteome</keyword>
<dbReference type="PROSITE" id="PS50172">
    <property type="entry name" value="BRCT"/>
    <property type="match status" value="1"/>
</dbReference>
<feature type="region of interest" description="Disordered" evidence="7">
    <location>
        <begin position="459"/>
        <end position="516"/>
    </location>
</feature>
<comment type="subcellular location">
    <subcellularLocation>
        <location evidence="1 6">Nucleus</location>
    </subcellularLocation>
</comment>
<evidence type="ECO:0000256" key="5">
    <source>
        <dbReference type="ARBA" id="ARBA00048336"/>
    </source>
</evidence>
<dbReference type="Pfam" id="PF00533">
    <property type="entry name" value="BRCT"/>
    <property type="match status" value="1"/>
</dbReference>
<dbReference type="InterPro" id="IPR004274">
    <property type="entry name" value="FCP1_dom"/>
</dbReference>
<comment type="function">
    <text evidence="6">This promotes the activity of RNA polymerase II.</text>
</comment>
<accession>A0A0C3P1U4</accession>
<feature type="region of interest" description="Disordered" evidence="7">
    <location>
        <begin position="409"/>
        <end position="431"/>
    </location>
</feature>
<feature type="compositionally biased region" description="Acidic residues" evidence="7">
    <location>
        <begin position="849"/>
        <end position="869"/>
    </location>
</feature>
<dbReference type="PROSITE" id="PS50969">
    <property type="entry name" value="FCP1"/>
    <property type="match status" value="1"/>
</dbReference>
<sequence length="895" mass="98877">MSDTTELFLPPHLPYPIKVVAHAVHPAESVQRGTRLLSYSFTHDSPETGKEIRFGTWDSSIEGSVDSWAFRPGDVVSQRRAREVPAIKILEPCKHGIQLGGLCCICGKDMTDYDYTGFSDASRASIQMTHTANGPTVSLEEAQRIERETAEHLRKSRKLSLIVDLDQTIVHATVDPTVGEWIAEEEAWQARHPEKAERVQGELNGEGEPSSQPVADDDDDDDERNPNWEALMDVKKFRLGPEALGNPRLRGSKTKAKDKSVENEGCMYYIKPRPGWEEFLEDMAEKYEMHVYTMGTRAYAEEVCAAIDPEGKIFGGRLLSRDESGSLTQKSLQRLFPCDQSMVVIIDDRADIWEWSPNLVKVIPFEFFVGIGDINSAFLPKQQSIAPVSAGASTPDAPLASTSTDIIAETTPDSPFASTSTSPSSTEEELAEIAQNEILSRNADELDAQLEERPLAKKQEELQEAEEAEEAEEAANASNSSEASADDGQADTTVNGVESPRTPSPTREKHKRKALLKNSDRELVRIQRILEEIHRQYYMAHDERPREEKPAKKRNKRSEQPPSPFDVRLIIPSMRQTVLAGTHVLFSSVIPLDMRPEASETWRIAQLFGAKCYTELNPRITHVVAAKRGTVKVDAARRQGGIKIVWVAWFTDSISQWRRQDEAQYLIDPETAAVVGPASPPSDAHQISSDPEPDADDWDYERGAAPVKSIELDGVDWDEINDEVDAAMNESDDDDGDDAGSTKSGVRSGNVSEDDWTDETNSIIRCALWPRKRLRSLTPLETAVASDSDNLRSPLAKRKKLAAERSGTSRLKEAISAEDIVTVEEDEETKTRSSATPTSVTGNAGAGGNEEDDMNDDDDDDDDDDDSDDSSSSSSGGGGAEEDDFLARELGEDWG</sequence>
<feature type="region of interest" description="Disordered" evidence="7">
    <location>
        <begin position="189"/>
        <end position="226"/>
    </location>
</feature>
<dbReference type="OrthoDB" id="10249888at2759"/>
<feature type="compositionally biased region" description="Acidic residues" evidence="7">
    <location>
        <begin position="728"/>
        <end position="738"/>
    </location>
</feature>
<comment type="catalytic activity">
    <reaction evidence="5 6">
        <text>O-phospho-L-threonyl-[protein] + H2O = L-threonyl-[protein] + phosphate</text>
        <dbReference type="Rhea" id="RHEA:47004"/>
        <dbReference type="Rhea" id="RHEA-COMP:11060"/>
        <dbReference type="Rhea" id="RHEA-COMP:11605"/>
        <dbReference type="ChEBI" id="CHEBI:15377"/>
        <dbReference type="ChEBI" id="CHEBI:30013"/>
        <dbReference type="ChEBI" id="CHEBI:43474"/>
        <dbReference type="ChEBI" id="CHEBI:61977"/>
        <dbReference type="EC" id="3.1.3.16"/>
    </reaction>
</comment>
<dbReference type="SUPFAM" id="SSF52113">
    <property type="entry name" value="BRCT domain"/>
    <property type="match status" value="1"/>
</dbReference>
<dbReference type="SMART" id="SM00292">
    <property type="entry name" value="BRCT"/>
    <property type="match status" value="1"/>
</dbReference>
<dbReference type="GO" id="GO:0008420">
    <property type="term" value="F:RNA polymerase II CTD heptapeptide repeat phosphatase activity"/>
    <property type="evidence" value="ECO:0007669"/>
    <property type="project" value="UniProtKB-UniRule"/>
</dbReference>
<feature type="compositionally biased region" description="Low complexity" evidence="7">
    <location>
        <begin position="410"/>
        <end position="425"/>
    </location>
</feature>
<dbReference type="CDD" id="cd07521">
    <property type="entry name" value="HAD_FCP1-like"/>
    <property type="match status" value="1"/>
</dbReference>
<organism evidence="10 11">
    <name type="scientific">Phlebiopsis gigantea (strain 11061_1 CR5-6)</name>
    <name type="common">White-rot fungus</name>
    <name type="synonym">Peniophora gigantea</name>
    <dbReference type="NCBI Taxonomy" id="745531"/>
    <lineage>
        <taxon>Eukaryota</taxon>
        <taxon>Fungi</taxon>
        <taxon>Dikarya</taxon>
        <taxon>Basidiomycota</taxon>
        <taxon>Agaricomycotina</taxon>
        <taxon>Agaricomycetes</taxon>
        <taxon>Polyporales</taxon>
        <taxon>Phanerochaetaceae</taxon>
        <taxon>Phlebiopsis</taxon>
    </lineage>
</organism>
<dbReference type="STRING" id="745531.A0A0C3P1U4"/>
<evidence type="ECO:0000256" key="4">
    <source>
        <dbReference type="ARBA" id="ARBA00047761"/>
    </source>
</evidence>
<dbReference type="InterPro" id="IPR039189">
    <property type="entry name" value="Fcp1"/>
</dbReference>
<feature type="compositionally biased region" description="Polar residues" evidence="7">
    <location>
        <begin position="832"/>
        <end position="842"/>
    </location>
</feature>
<name>A0A0C3P1U4_PHLG1</name>
<evidence type="ECO:0000259" key="8">
    <source>
        <dbReference type="PROSITE" id="PS50172"/>
    </source>
</evidence>
<feature type="compositionally biased region" description="Acidic residues" evidence="7">
    <location>
        <begin position="462"/>
        <end position="473"/>
    </location>
</feature>
<evidence type="ECO:0000256" key="3">
    <source>
        <dbReference type="ARBA" id="ARBA00023242"/>
    </source>
</evidence>
<evidence type="ECO:0000313" key="10">
    <source>
        <dbReference type="EMBL" id="KIP11789.1"/>
    </source>
</evidence>
<dbReference type="HOGENOM" id="CLU_007683_0_1_1"/>
<dbReference type="InterPro" id="IPR001357">
    <property type="entry name" value="BRCT_dom"/>
</dbReference>
<dbReference type="SMART" id="SM00577">
    <property type="entry name" value="CPDc"/>
    <property type="match status" value="1"/>
</dbReference>
<dbReference type="InterPro" id="IPR036420">
    <property type="entry name" value="BRCT_dom_sf"/>
</dbReference>
<dbReference type="SUPFAM" id="SSF56784">
    <property type="entry name" value="HAD-like"/>
    <property type="match status" value="1"/>
</dbReference>
<dbReference type="NCBIfam" id="TIGR02250">
    <property type="entry name" value="FCP1_euk"/>
    <property type="match status" value="1"/>
</dbReference>
<evidence type="ECO:0000256" key="7">
    <source>
        <dbReference type="SAM" id="MobiDB-lite"/>
    </source>
</evidence>
<dbReference type="CDD" id="cd17729">
    <property type="entry name" value="BRCT_CTDP1"/>
    <property type="match status" value="1"/>
</dbReference>
<keyword evidence="2 6" id="KW-0378">Hydrolase</keyword>
<evidence type="ECO:0000256" key="1">
    <source>
        <dbReference type="ARBA" id="ARBA00004123"/>
    </source>
</evidence>
<feature type="compositionally biased region" description="Basic and acidic residues" evidence="7">
    <location>
        <begin position="189"/>
        <end position="200"/>
    </location>
</feature>
<dbReference type="Proteomes" id="UP000053257">
    <property type="component" value="Unassembled WGS sequence"/>
</dbReference>
<keyword evidence="3 6" id="KW-0539">Nucleus</keyword>
<feature type="domain" description="BRCT" evidence="8">
    <location>
        <begin position="574"/>
        <end position="667"/>
    </location>
</feature>
<feature type="domain" description="FCP1 homology" evidence="9">
    <location>
        <begin position="154"/>
        <end position="385"/>
    </location>
</feature>
<dbReference type="InterPro" id="IPR036412">
    <property type="entry name" value="HAD-like_sf"/>
</dbReference>
<protein>
    <recommendedName>
        <fullName evidence="6">RNA polymerase II subunit A C-terminal domain phosphatase</fullName>
        <ecNumber evidence="6">3.1.3.16</ecNumber>
    </recommendedName>
</protein>
<feature type="region of interest" description="Disordered" evidence="7">
    <location>
        <begin position="673"/>
        <end position="700"/>
    </location>
</feature>
<evidence type="ECO:0000256" key="2">
    <source>
        <dbReference type="ARBA" id="ARBA00022801"/>
    </source>
</evidence>
<dbReference type="Pfam" id="PF03031">
    <property type="entry name" value="NIF"/>
    <property type="match status" value="1"/>
</dbReference>
<evidence type="ECO:0000259" key="9">
    <source>
        <dbReference type="PROSITE" id="PS50969"/>
    </source>
</evidence>
<feature type="compositionally biased region" description="Basic and acidic residues" evidence="7">
    <location>
        <begin position="885"/>
        <end position="895"/>
    </location>
</feature>
<feature type="compositionally biased region" description="Basic and acidic residues" evidence="7">
    <location>
        <begin position="540"/>
        <end position="550"/>
    </location>
</feature>
<evidence type="ECO:0000313" key="11">
    <source>
        <dbReference type="Proteomes" id="UP000053257"/>
    </source>
</evidence>
<dbReference type="Gene3D" id="3.40.50.10190">
    <property type="entry name" value="BRCT domain"/>
    <property type="match status" value="1"/>
</dbReference>